<comment type="cofactor">
    <cofactor evidence="12">
        <name>Zn(2+)</name>
        <dbReference type="ChEBI" id="CHEBI:29105"/>
    </cofactor>
    <text evidence="12">Binds 2 zinc ions per subunit.</text>
</comment>
<sequence length="789" mass="91017">MLYNLILKSKASFLDRMFTYQFDEDILPGTRVIVPFGRANEKTIAIVIEKSLEDEEKLDYRPKKIIEILDNKPILSKELLELAFYMIKNNISDYSSAINTILPPGSIDKVKEYYIINDNSEKIDDELYLFLKEEKTFEDIDKKFNSKYKKSYINDLVLNGLLDSNFDFKSQASIKYDEFVEINVDNPYDFIKSNAKKQLAILDYLKQHNIVEKKELLIKTSSSSSSLNSLVDKGIVKIEKKVKYRDVLKEVETYKKHQLNEEQLDVYNKILDSEKNNFLIHGITGSGKTEIYLQLVEKYLEMGKEAIILVPEISLTPQTINRFQGRFGDKIAVLHSKLSISERSDQWRLIKNRKVKIVIGARSAIFAPFENIGLIIIDEEHESSYKSEKNPKYSAIEIGRLRAKLNNAKLILGTATPSVKTMNEVEKGNFELLKLNNRVSGKKLPDISIIDMREELKSNNFSMFSNLLKNEIENALSKNEQSILFLNKRGHTSFVFCRSCGYVHKCEACDVAMTYHKHKDRLICHYCGRTAKKSRICKNCGSKWIKEYGAGTEMLEEQAREMFPDAKIYRMDADTTSTKFDYDKVYNMMKNGQIDILIGTQMLAKGLDFPNVSVVGIVSADVSLNIPDYRAGEKTFGLITQVSGRAGRGNTKGKVIIQTYNPSNYAIKYAAENNYDEFYHQEISERRMFNYPPIINILNINISSLDRFYAIRSGQNLMIEINKIIRKENIKLLEMTGPTPSIIERINNRYRFEIILKSANKNDLIKISNELRKLDNDNKIYINYTLEEE</sequence>
<dbReference type="Pfam" id="PF00270">
    <property type="entry name" value="DEAD"/>
    <property type="match status" value="1"/>
</dbReference>
<dbReference type="GO" id="GO:0006269">
    <property type="term" value="P:DNA replication, synthesis of primer"/>
    <property type="evidence" value="ECO:0007669"/>
    <property type="project" value="UniProtKB-KW"/>
</dbReference>
<evidence type="ECO:0000259" key="14">
    <source>
        <dbReference type="PROSITE" id="PS51194"/>
    </source>
</evidence>
<comment type="caution">
    <text evidence="15">The sequence shown here is derived from an EMBL/GenBank/DDBJ whole genome shotgun (WGS) entry which is preliminary data.</text>
</comment>
<dbReference type="InterPro" id="IPR014001">
    <property type="entry name" value="Helicase_ATP-bd"/>
</dbReference>
<evidence type="ECO:0000256" key="2">
    <source>
        <dbReference type="ARBA" id="ARBA00022705"/>
    </source>
</evidence>
<comment type="function">
    <text evidence="12">Initiates the restart of stalled replication forks, which reloads the replicative helicase on sites other than the origin of replication. Recognizes and binds to abandoned replication forks and remodels them to uncover a helicase loading site. Promotes assembly of the primosome at these replication forks.</text>
</comment>
<dbReference type="SMART" id="SM00487">
    <property type="entry name" value="DEXDc"/>
    <property type="match status" value="1"/>
</dbReference>
<dbReference type="PROSITE" id="PS51194">
    <property type="entry name" value="HELICASE_CTER"/>
    <property type="match status" value="1"/>
</dbReference>
<dbReference type="STRING" id="883114.HMPREF9709_00852"/>
<keyword evidence="5 12" id="KW-0378">Hydrolase</keyword>
<dbReference type="Gene3D" id="3.40.1440.60">
    <property type="entry name" value="PriA, 3(prime) DNA-binding domain"/>
    <property type="match status" value="1"/>
</dbReference>
<dbReference type="PANTHER" id="PTHR30580:SF0">
    <property type="entry name" value="PRIMOSOMAL PROTEIN N"/>
    <property type="match status" value="1"/>
</dbReference>
<evidence type="ECO:0000256" key="7">
    <source>
        <dbReference type="ARBA" id="ARBA00022833"/>
    </source>
</evidence>
<evidence type="ECO:0000256" key="4">
    <source>
        <dbReference type="ARBA" id="ARBA00022741"/>
    </source>
</evidence>
<feature type="binding site" evidence="12">
    <location>
        <position position="506"/>
    </location>
    <ligand>
        <name>Zn(2+)</name>
        <dbReference type="ChEBI" id="CHEBI:29105"/>
        <label>2</label>
    </ligand>
</feature>
<evidence type="ECO:0000256" key="12">
    <source>
        <dbReference type="HAMAP-Rule" id="MF_00983"/>
    </source>
</evidence>
<dbReference type="eggNOG" id="COG1198">
    <property type="taxonomic scope" value="Bacteria"/>
</dbReference>
<dbReference type="InterPro" id="IPR005259">
    <property type="entry name" value="PriA"/>
</dbReference>
<dbReference type="EMBL" id="AGEI01000021">
    <property type="protein sequence ID" value="EHR33916.1"/>
    <property type="molecule type" value="Genomic_DNA"/>
</dbReference>
<dbReference type="OrthoDB" id="9759544at2"/>
<comment type="subunit">
    <text evidence="12">Component of the replication restart primosome.</text>
</comment>
<comment type="catalytic activity">
    <reaction evidence="11 12">
        <text>ATP + H2O = ADP + phosphate + H(+)</text>
        <dbReference type="Rhea" id="RHEA:13065"/>
        <dbReference type="ChEBI" id="CHEBI:15377"/>
        <dbReference type="ChEBI" id="CHEBI:15378"/>
        <dbReference type="ChEBI" id="CHEBI:30616"/>
        <dbReference type="ChEBI" id="CHEBI:43474"/>
        <dbReference type="ChEBI" id="CHEBI:456216"/>
        <dbReference type="EC" id="5.6.2.4"/>
    </reaction>
</comment>
<dbReference type="InterPro" id="IPR011545">
    <property type="entry name" value="DEAD/DEAH_box_helicase_dom"/>
</dbReference>
<feature type="binding site" evidence="12">
    <location>
        <position position="527"/>
    </location>
    <ligand>
        <name>Zn(2+)</name>
        <dbReference type="ChEBI" id="CHEBI:29105"/>
        <label>2</label>
    </ligand>
</feature>
<evidence type="ECO:0000256" key="10">
    <source>
        <dbReference type="ARBA" id="ARBA00023235"/>
    </source>
</evidence>
<dbReference type="NCBIfam" id="NF004066">
    <property type="entry name" value="PRK05580.1-3"/>
    <property type="match status" value="1"/>
</dbReference>
<keyword evidence="8 12" id="KW-0067">ATP-binding</keyword>
<evidence type="ECO:0000256" key="5">
    <source>
        <dbReference type="ARBA" id="ARBA00022801"/>
    </source>
</evidence>
<dbReference type="HAMAP" id="MF_00983">
    <property type="entry name" value="PriA"/>
    <property type="match status" value="1"/>
</dbReference>
<dbReference type="InterPro" id="IPR041222">
    <property type="entry name" value="PriA_3primeBD"/>
</dbReference>
<evidence type="ECO:0000256" key="9">
    <source>
        <dbReference type="ARBA" id="ARBA00023125"/>
    </source>
</evidence>
<dbReference type="GO" id="GO:0016887">
    <property type="term" value="F:ATP hydrolysis activity"/>
    <property type="evidence" value="ECO:0007669"/>
    <property type="project" value="RHEA"/>
</dbReference>
<dbReference type="Proteomes" id="UP000004191">
    <property type="component" value="Unassembled WGS sequence"/>
</dbReference>
<keyword evidence="2 12" id="KW-0235">DNA replication</keyword>
<feature type="binding site" evidence="12">
    <location>
        <position position="497"/>
    </location>
    <ligand>
        <name>Zn(2+)</name>
        <dbReference type="ChEBI" id="CHEBI:29105"/>
        <label>1</label>
    </ligand>
</feature>
<evidence type="ECO:0000313" key="15">
    <source>
        <dbReference type="EMBL" id="EHR33916.1"/>
    </source>
</evidence>
<protein>
    <recommendedName>
        <fullName evidence="12">Replication restart protein PriA</fullName>
    </recommendedName>
    <alternativeName>
        <fullName evidence="12">ATP-dependent DNA helicase PriA</fullName>
        <ecNumber evidence="12">5.6.2.4</ecNumber>
    </alternativeName>
    <alternativeName>
        <fullName evidence="12">DNA 3'-5' helicase PriA</fullName>
    </alternativeName>
</protein>
<dbReference type="GO" id="GO:1990077">
    <property type="term" value="C:primosome complex"/>
    <property type="evidence" value="ECO:0007669"/>
    <property type="project" value="UniProtKB-UniRule"/>
</dbReference>
<keyword evidence="1 12" id="KW-0639">Primosome</keyword>
<comment type="catalytic activity">
    <reaction evidence="12">
        <text>Couples ATP hydrolysis with the unwinding of duplex DNA by translocating in the 3'-5' direction.</text>
        <dbReference type="EC" id="5.6.2.4"/>
    </reaction>
</comment>
<dbReference type="Pfam" id="PF18074">
    <property type="entry name" value="PriA_C"/>
    <property type="match status" value="1"/>
</dbReference>
<evidence type="ECO:0000259" key="13">
    <source>
        <dbReference type="PROSITE" id="PS51192"/>
    </source>
</evidence>
<evidence type="ECO:0000256" key="8">
    <source>
        <dbReference type="ARBA" id="ARBA00022840"/>
    </source>
</evidence>
<keyword evidence="3 12" id="KW-0479">Metal-binding</keyword>
<dbReference type="GO" id="GO:0008270">
    <property type="term" value="F:zinc ion binding"/>
    <property type="evidence" value="ECO:0007669"/>
    <property type="project" value="UniProtKB-UniRule"/>
</dbReference>
<evidence type="ECO:0000256" key="3">
    <source>
        <dbReference type="ARBA" id="ARBA00022723"/>
    </source>
</evidence>
<feature type="domain" description="Helicase ATP-binding" evidence="13">
    <location>
        <begin position="269"/>
        <end position="435"/>
    </location>
</feature>
<dbReference type="CDD" id="cd17929">
    <property type="entry name" value="DEXHc_priA"/>
    <property type="match status" value="1"/>
</dbReference>
<feature type="binding site" evidence="12">
    <location>
        <position position="537"/>
    </location>
    <ligand>
        <name>Zn(2+)</name>
        <dbReference type="ChEBI" id="CHEBI:29105"/>
        <label>1</label>
    </ligand>
</feature>
<accession>H3NNE1</accession>
<dbReference type="InterPro" id="IPR027417">
    <property type="entry name" value="P-loop_NTPase"/>
</dbReference>
<dbReference type="GO" id="GO:0006302">
    <property type="term" value="P:double-strand break repair"/>
    <property type="evidence" value="ECO:0007669"/>
    <property type="project" value="InterPro"/>
</dbReference>
<feature type="binding site" evidence="12">
    <location>
        <position position="540"/>
    </location>
    <ligand>
        <name>Zn(2+)</name>
        <dbReference type="ChEBI" id="CHEBI:29105"/>
        <label>1</label>
    </ligand>
</feature>
<dbReference type="Gene3D" id="3.40.50.300">
    <property type="entry name" value="P-loop containing nucleotide triphosphate hydrolases"/>
    <property type="match status" value="2"/>
</dbReference>
<dbReference type="NCBIfam" id="TIGR00595">
    <property type="entry name" value="priA"/>
    <property type="match status" value="1"/>
</dbReference>
<keyword evidence="7 12" id="KW-0862">Zinc</keyword>
<proteinExistence type="inferred from homology"/>
<dbReference type="InterPro" id="IPR042115">
    <property type="entry name" value="PriA_3primeBD_sf"/>
</dbReference>
<dbReference type="Pfam" id="PF00271">
    <property type="entry name" value="Helicase_C"/>
    <property type="match status" value="1"/>
</dbReference>
<dbReference type="GO" id="GO:0043138">
    <property type="term" value="F:3'-5' DNA helicase activity"/>
    <property type="evidence" value="ECO:0007669"/>
    <property type="project" value="UniProtKB-EC"/>
</dbReference>
<dbReference type="InterPro" id="IPR001650">
    <property type="entry name" value="Helicase_C-like"/>
</dbReference>
<dbReference type="EC" id="5.6.2.4" evidence="12"/>
<evidence type="ECO:0000256" key="11">
    <source>
        <dbReference type="ARBA" id="ARBA00048988"/>
    </source>
</evidence>
<gene>
    <name evidence="12" type="primary">priA</name>
    <name evidence="15" type="ORF">HMPREF9709_00852</name>
</gene>
<dbReference type="InterPro" id="IPR040498">
    <property type="entry name" value="PriA_CRR"/>
</dbReference>
<evidence type="ECO:0000313" key="16">
    <source>
        <dbReference type="Proteomes" id="UP000004191"/>
    </source>
</evidence>
<evidence type="ECO:0000256" key="6">
    <source>
        <dbReference type="ARBA" id="ARBA00022806"/>
    </source>
</evidence>
<dbReference type="GO" id="GO:0006270">
    <property type="term" value="P:DNA replication initiation"/>
    <property type="evidence" value="ECO:0007669"/>
    <property type="project" value="TreeGrafter"/>
</dbReference>
<feature type="binding site" evidence="12">
    <location>
        <position position="524"/>
    </location>
    <ligand>
        <name>Zn(2+)</name>
        <dbReference type="ChEBI" id="CHEBI:29105"/>
        <label>2</label>
    </ligand>
</feature>
<dbReference type="Pfam" id="PF17764">
    <property type="entry name" value="PriA_3primeBD"/>
    <property type="match status" value="1"/>
</dbReference>
<dbReference type="FunFam" id="3.40.50.300:FF:000489">
    <property type="entry name" value="Primosome assembly protein PriA"/>
    <property type="match status" value="1"/>
</dbReference>
<name>H3NNE1_9FIRM</name>
<dbReference type="Pfam" id="PF18319">
    <property type="entry name" value="Zn_ribbon_PriA"/>
    <property type="match status" value="1"/>
</dbReference>
<dbReference type="RefSeq" id="WP_005398251.1">
    <property type="nucleotide sequence ID" value="NZ_JH601088.1"/>
</dbReference>
<dbReference type="SUPFAM" id="SSF52540">
    <property type="entry name" value="P-loop containing nucleoside triphosphate hydrolases"/>
    <property type="match status" value="1"/>
</dbReference>
<dbReference type="PANTHER" id="PTHR30580">
    <property type="entry name" value="PRIMOSOMAL PROTEIN N"/>
    <property type="match status" value="1"/>
</dbReference>
<feature type="binding site" evidence="12">
    <location>
        <position position="509"/>
    </location>
    <ligand>
        <name>Zn(2+)</name>
        <dbReference type="ChEBI" id="CHEBI:29105"/>
        <label>2</label>
    </ligand>
</feature>
<dbReference type="GeneID" id="96998848"/>
<dbReference type="GO" id="GO:0006310">
    <property type="term" value="P:DNA recombination"/>
    <property type="evidence" value="ECO:0007669"/>
    <property type="project" value="InterPro"/>
</dbReference>
<feature type="binding site" evidence="12">
    <location>
        <position position="500"/>
    </location>
    <ligand>
        <name>Zn(2+)</name>
        <dbReference type="ChEBI" id="CHEBI:29105"/>
        <label>1</label>
    </ligand>
</feature>
<dbReference type="AlphaFoldDB" id="H3NNE1"/>
<reference evidence="15 16" key="1">
    <citation type="submission" date="2012-01" db="EMBL/GenBank/DDBJ databases">
        <title>The Genome Sequence of Helcococcus kunzii ATCC 51366.</title>
        <authorList>
            <consortium name="The Broad Institute Genome Sequencing Platform"/>
            <person name="Earl A."/>
            <person name="Ward D."/>
            <person name="Feldgarden M."/>
            <person name="Gevers D."/>
            <person name="Huys G."/>
            <person name="Young S.K."/>
            <person name="Zeng Q."/>
            <person name="Gargeya S."/>
            <person name="Fitzgerald M."/>
            <person name="Haas B."/>
            <person name="Abouelleil A."/>
            <person name="Alvarado L."/>
            <person name="Arachchi H.M."/>
            <person name="Berlin A."/>
            <person name="Chapman S.B."/>
            <person name="Gearin G."/>
            <person name="Goldberg J."/>
            <person name="Griggs A."/>
            <person name="Gujja S."/>
            <person name="Hansen M."/>
            <person name="Heiman D."/>
            <person name="Howarth C."/>
            <person name="Larimer J."/>
            <person name="Lui A."/>
            <person name="MacDonald P.J.P."/>
            <person name="McCowen C."/>
            <person name="Montmayeur A."/>
            <person name="Murphy C."/>
            <person name="Neiman D."/>
            <person name="Pearson M."/>
            <person name="Priest M."/>
            <person name="Roberts A."/>
            <person name="Saif S."/>
            <person name="Shea T."/>
            <person name="Sisk P."/>
            <person name="Stolte C."/>
            <person name="Sykes S."/>
            <person name="Wortman J."/>
            <person name="Nusbaum C."/>
            <person name="Birren B."/>
        </authorList>
    </citation>
    <scope>NUCLEOTIDE SEQUENCE [LARGE SCALE GENOMIC DNA]</scope>
    <source>
        <strain evidence="15 16">ATCC 51366</strain>
    </source>
</reference>
<keyword evidence="6 12" id="KW-0347">Helicase</keyword>
<dbReference type="SMART" id="SM00490">
    <property type="entry name" value="HELICc"/>
    <property type="match status" value="1"/>
</dbReference>
<dbReference type="HOGENOM" id="CLU_013353_3_1_9"/>
<dbReference type="GO" id="GO:0003677">
    <property type="term" value="F:DNA binding"/>
    <property type="evidence" value="ECO:0007669"/>
    <property type="project" value="UniProtKB-UniRule"/>
</dbReference>
<keyword evidence="10 12" id="KW-0413">Isomerase</keyword>
<keyword evidence="9 12" id="KW-0238">DNA-binding</keyword>
<organism evidence="15 16">
    <name type="scientific">Helcococcus kunzii ATCC 51366</name>
    <dbReference type="NCBI Taxonomy" id="883114"/>
    <lineage>
        <taxon>Bacteria</taxon>
        <taxon>Bacillati</taxon>
        <taxon>Bacillota</taxon>
        <taxon>Tissierellia</taxon>
        <taxon>Tissierellales</taxon>
        <taxon>Peptoniphilaceae</taxon>
        <taxon>Helcococcus</taxon>
    </lineage>
</organism>
<keyword evidence="4 12" id="KW-0547">Nucleotide-binding</keyword>
<dbReference type="PROSITE" id="PS51192">
    <property type="entry name" value="HELICASE_ATP_BIND_1"/>
    <property type="match status" value="1"/>
</dbReference>
<comment type="similarity">
    <text evidence="12">Belongs to the helicase family. PriA subfamily.</text>
</comment>
<evidence type="ECO:0000256" key="1">
    <source>
        <dbReference type="ARBA" id="ARBA00022515"/>
    </source>
</evidence>
<dbReference type="PATRIC" id="fig|883114.3.peg.842"/>
<keyword evidence="16" id="KW-1185">Reference proteome</keyword>
<dbReference type="GO" id="GO:0005524">
    <property type="term" value="F:ATP binding"/>
    <property type="evidence" value="ECO:0007669"/>
    <property type="project" value="UniProtKB-UniRule"/>
</dbReference>
<feature type="domain" description="Helicase C-terminal" evidence="14">
    <location>
        <begin position="478"/>
        <end position="686"/>
    </location>
</feature>
<dbReference type="InterPro" id="IPR041236">
    <property type="entry name" value="PriA_C"/>
</dbReference>
<dbReference type="CDD" id="cd18804">
    <property type="entry name" value="SF2_C_priA"/>
    <property type="match status" value="1"/>
</dbReference>